<keyword evidence="2" id="KW-1185">Reference proteome</keyword>
<sequence length="115" mass="12904">MKQSILARSRMCGRCIRSDAGISFQLETVSGNSMRTSWAKASEIPTHQPVLRAEESQCHVFCLPQMMLHDAFKVLIVTSVNSANLAKTVLFYPVLFSIFVSQKKREKEKNIPSAT</sequence>
<comment type="caution">
    <text evidence="1">The sequence shown here is derived from an EMBL/GenBank/DDBJ whole genome shotgun (WGS) entry which is preliminary data.</text>
</comment>
<protein>
    <submittedName>
        <fullName evidence="1">Uncharacterized protein</fullName>
    </submittedName>
</protein>
<organism evidence="1 2">
    <name type="scientific">Pangasianodon gigas</name>
    <name type="common">Mekong giant catfish</name>
    <name type="synonym">Pangasius gigas</name>
    <dbReference type="NCBI Taxonomy" id="30993"/>
    <lineage>
        <taxon>Eukaryota</taxon>
        <taxon>Metazoa</taxon>
        <taxon>Chordata</taxon>
        <taxon>Craniata</taxon>
        <taxon>Vertebrata</taxon>
        <taxon>Euteleostomi</taxon>
        <taxon>Actinopterygii</taxon>
        <taxon>Neopterygii</taxon>
        <taxon>Teleostei</taxon>
        <taxon>Ostariophysi</taxon>
        <taxon>Siluriformes</taxon>
        <taxon>Pangasiidae</taxon>
        <taxon>Pangasianodon</taxon>
    </lineage>
</organism>
<gene>
    <name evidence="1" type="ORF">PGIGA_G00019520</name>
</gene>
<proteinExistence type="predicted"/>
<evidence type="ECO:0000313" key="2">
    <source>
        <dbReference type="Proteomes" id="UP000829447"/>
    </source>
</evidence>
<reference evidence="1 2" key="1">
    <citation type="journal article" date="2022" name="bioRxiv">
        <title>An ancient truncated duplication of the anti-Mullerian hormone receptor type 2 gene is a potential conserved master sex determinant in the Pangasiidae catfish family.</title>
        <authorList>
            <person name="Wen M."/>
            <person name="Pan Q."/>
            <person name="Jouanno E."/>
            <person name="Montfort J."/>
            <person name="Zahm M."/>
            <person name="Cabau C."/>
            <person name="Klopp C."/>
            <person name="Iampietro C."/>
            <person name="Roques C."/>
            <person name="Bouchez O."/>
            <person name="Castinel A."/>
            <person name="Donnadieu C."/>
            <person name="Parrinello H."/>
            <person name="Poncet C."/>
            <person name="Belmonte E."/>
            <person name="Gautier V."/>
            <person name="Avarre J.-C."/>
            <person name="Dugue R."/>
            <person name="Gustiano R."/>
            <person name="Ha T.T.T."/>
            <person name="Campet M."/>
            <person name="Sriphairoj K."/>
            <person name="Ribolli J."/>
            <person name="de Almeida F.L."/>
            <person name="Desvignes T."/>
            <person name="Postlethwait J.H."/>
            <person name="Bucao C.F."/>
            <person name="Robinson-Rechavi M."/>
            <person name="Bobe J."/>
            <person name="Herpin A."/>
            <person name="Guiguen Y."/>
        </authorList>
    </citation>
    <scope>NUCLEOTIDE SEQUENCE [LARGE SCALE GENOMIC DNA]</scope>
    <source>
        <strain evidence="1">YG-Dec2019</strain>
    </source>
</reference>
<evidence type="ECO:0000313" key="1">
    <source>
        <dbReference type="EMBL" id="MCI4382852.1"/>
    </source>
</evidence>
<name>A0ACC5WV17_PANGG</name>
<accession>A0ACC5WV17</accession>
<dbReference type="EMBL" id="CM040463">
    <property type="protein sequence ID" value="MCI4382852.1"/>
    <property type="molecule type" value="Genomic_DNA"/>
</dbReference>
<dbReference type="Proteomes" id="UP000829447">
    <property type="component" value="Linkage Group LG10"/>
</dbReference>